<dbReference type="EMBL" id="QGKY02001250">
    <property type="protein sequence ID" value="KAF2561118.1"/>
    <property type="molecule type" value="Genomic_DNA"/>
</dbReference>
<reference evidence="1" key="1">
    <citation type="submission" date="2019-12" db="EMBL/GenBank/DDBJ databases">
        <title>Genome sequencing and annotation of Brassica cretica.</title>
        <authorList>
            <person name="Studholme D.J."/>
            <person name="Sarris P.F."/>
        </authorList>
    </citation>
    <scope>NUCLEOTIDE SEQUENCE</scope>
    <source>
        <strain evidence="1">PFS-102/07</strain>
        <tissue evidence="1">Leaf</tissue>
    </source>
</reference>
<comment type="caution">
    <text evidence="1">The sequence shown here is derived from an EMBL/GenBank/DDBJ whole genome shotgun (WGS) entry which is preliminary data.</text>
</comment>
<name>A0A8S9I0M8_BRACR</name>
<sequence length="204" mass="22419">MLAFSGLKILLRRPLHSRGVSLRWCLCFFWYRGEVADVAWFVVSTQRPSWSLSGRWSFGYRAWCFDSFRCWRGSAPLSVIKKSPVFQSEASFGDYVSLDLLFTALCPAPLTGFGGSLFGVSVSRVSLFPSPMTPELVLSEEWPTTQTVFLQGSVVAIAGALLGLGVGFKRCVASLISPALVAIARLCGKYLESSPIGRLALHRQ</sequence>
<organism evidence="1">
    <name type="scientific">Brassica cretica</name>
    <name type="common">Mustard</name>
    <dbReference type="NCBI Taxonomy" id="69181"/>
    <lineage>
        <taxon>Eukaryota</taxon>
        <taxon>Viridiplantae</taxon>
        <taxon>Streptophyta</taxon>
        <taxon>Embryophyta</taxon>
        <taxon>Tracheophyta</taxon>
        <taxon>Spermatophyta</taxon>
        <taxon>Magnoliopsida</taxon>
        <taxon>eudicotyledons</taxon>
        <taxon>Gunneridae</taxon>
        <taxon>Pentapetalae</taxon>
        <taxon>rosids</taxon>
        <taxon>malvids</taxon>
        <taxon>Brassicales</taxon>
        <taxon>Brassicaceae</taxon>
        <taxon>Brassiceae</taxon>
        <taxon>Brassica</taxon>
    </lineage>
</organism>
<accession>A0A8S9I0M8</accession>
<dbReference type="AlphaFoldDB" id="A0A8S9I0M8"/>
<evidence type="ECO:0000313" key="1">
    <source>
        <dbReference type="EMBL" id="KAF2561118.1"/>
    </source>
</evidence>
<protein>
    <submittedName>
        <fullName evidence="1">Uncharacterized protein</fullName>
    </submittedName>
</protein>
<gene>
    <name evidence="1" type="ORF">F2Q70_00018480</name>
</gene>
<proteinExistence type="predicted"/>